<evidence type="ECO:0000313" key="9">
    <source>
        <dbReference type="WBParaSite" id="TCLT_0000215801-mRNA-1"/>
    </source>
</evidence>
<evidence type="ECO:0000256" key="3">
    <source>
        <dbReference type="ARBA" id="ARBA00022989"/>
    </source>
</evidence>
<feature type="transmembrane region" description="Helical" evidence="5">
    <location>
        <begin position="47"/>
        <end position="67"/>
    </location>
</feature>
<accession>A0A0N5CPL1</accession>
<evidence type="ECO:0000313" key="7">
    <source>
        <dbReference type="EMBL" id="VDM97949.1"/>
    </source>
</evidence>
<gene>
    <name evidence="7" type="ORF">TCLT_LOCUS2159</name>
</gene>
<dbReference type="Gene3D" id="1.20.1070.10">
    <property type="entry name" value="Rhodopsin 7-helix transmembrane proteins"/>
    <property type="match status" value="1"/>
</dbReference>
<keyword evidence="4 5" id="KW-0472">Membrane</keyword>
<evidence type="ECO:0000256" key="4">
    <source>
        <dbReference type="ARBA" id="ARBA00023136"/>
    </source>
</evidence>
<feature type="transmembrane region" description="Helical" evidence="5">
    <location>
        <begin position="203"/>
        <end position="224"/>
    </location>
</feature>
<dbReference type="Proteomes" id="UP000276776">
    <property type="component" value="Unassembled WGS sequence"/>
</dbReference>
<evidence type="ECO:0000313" key="8">
    <source>
        <dbReference type="Proteomes" id="UP000276776"/>
    </source>
</evidence>
<proteinExistence type="predicted"/>
<dbReference type="PANTHER" id="PTHR46273:SF11">
    <property type="entry name" value="G-PROTEIN COUPLED RECEPTORS FAMILY 1 PROFILE DOMAIN-CONTAINING PROTEIN"/>
    <property type="match status" value="1"/>
</dbReference>
<dbReference type="EMBL" id="UYYF01000385">
    <property type="protein sequence ID" value="VDM97949.1"/>
    <property type="molecule type" value="Genomic_DNA"/>
</dbReference>
<keyword evidence="2 5" id="KW-0812">Transmembrane</keyword>
<dbReference type="SUPFAM" id="SSF81321">
    <property type="entry name" value="Family A G protein-coupled receptor-like"/>
    <property type="match status" value="1"/>
</dbReference>
<dbReference type="PROSITE" id="PS50262">
    <property type="entry name" value="G_PROTEIN_RECEP_F1_2"/>
    <property type="match status" value="1"/>
</dbReference>
<dbReference type="InterPro" id="IPR053219">
    <property type="entry name" value="GPCR_Dmsr-1"/>
</dbReference>
<reference evidence="7 8" key="2">
    <citation type="submission" date="2018-11" db="EMBL/GenBank/DDBJ databases">
        <authorList>
            <consortium name="Pathogen Informatics"/>
        </authorList>
    </citation>
    <scope>NUCLEOTIDE SEQUENCE [LARGE SCALE GENOMIC DNA]</scope>
</reference>
<protein>
    <submittedName>
        <fullName evidence="9">G_PROTEIN_RECEP_F1_2 domain-containing protein</fullName>
    </submittedName>
</protein>
<dbReference type="GO" id="GO:0005886">
    <property type="term" value="C:plasma membrane"/>
    <property type="evidence" value="ECO:0007669"/>
    <property type="project" value="TreeGrafter"/>
</dbReference>
<keyword evidence="3 5" id="KW-1133">Transmembrane helix</keyword>
<dbReference type="OMA" id="CHIDKSE"/>
<feature type="transmembrane region" description="Helical" evidence="5">
    <location>
        <begin position="159"/>
        <end position="183"/>
    </location>
</feature>
<dbReference type="AlphaFoldDB" id="A0A0N5CPL1"/>
<sequence>MVSVNVSVVFHMSGVFHVVTLSIIRFISLKQLLKIQSLRPWFSYNKCLRTILFINISVALFCVPFFFNSEVREVPSHIECSTQYPEMNNLSAHELGFTIIAMNTVLGRINFWLLGTICKLIPCTLLVIMSVLLIQKLREIHLLSIRFTSPTRERRHRRITYIILIIMVLFVVVELPQGVLSVLTSLVGVSDLFADSEFIGDLFDILSLLNSCATFGLFCAINSCTRNALARKLSPLNHKRLQRIAHLLVIY</sequence>
<evidence type="ECO:0000256" key="5">
    <source>
        <dbReference type="SAM" id="Phobius"/>
    </source>
</evidence>
<dbReference type="InterPro" id="IPR019427">
    <property type="entry name" value="7TM_GPCR_serpentine_rcpt_Srw"/>
</dbReference>
<dbReference type="PANTHER" id="PTHR46273">
    <property type="entry name" value="MYOSUPPRESSIN RECEPTOR 1, ISOFORM B-RELATED"/>
    <property type="match status" value="1"/>
</dbReference>
<comment type="subcellular location">
    <subcellularLocation>
        <location evidence="1">Membrane</location>
    </subcellularLocation>
</comment>
<dbReference type="GO" id="GO:0008528">
    <property type="term" value="F:G protein-coupled peptide receptor activity"/>
    <property type="evidence" value="ECO:0007669"/>
    <property type="project" value="InterPro"/>
</dbReference>
<dbReference type="STRING" id="103827.A0A0N5CPL1"/>
<reference evidence="9" key="1">
    <citation type="submission" date="2017-02" db="UniProtKB">
        <authorList>
            <consortium name="WormBaseParasite"/>
        </authorList>
    </citation>
    <scope>IDENTIFICATION</scope>
</reference>
<feature type="transmembrane region" description="Helical" evidence="5">
    <location>
        <begin position="6"/>
        <end position="27"/>
    </location>
</feature>
<feature type="domain" description="G-protein coupled receptors family 1 profile" evidence="6">
    <location>
        <begin position="1"/>
        <end position="218"/>
    </location>
</feature>
<evidence type="ECO:0000256" key="2">
    <source>
        <dbReference type="ARBA" id="ARBA00022692"/>
    </source>
</evidence>
<dbReference type="WBParaSite" id="TCLT_0000215801-mRNA-1">
    <property type="protein sequence ID" value="TCLT_0000215801-mRNA-1"/>
    <property type="gene ID" value="TCLT_0000215801"/>
</dbReference>
<feature type="transmembrane region" description="Helical" evidence="5">
    <location>
        <begin position="111"/>
        <end position="134"/>
    </location>
</feature>
<evidence type="ECO:0000256" key="1">
    <source>
        <dbReference type="ARBA" id="ARBA00004370"/>
    </source>
</evidence>
<dbReference type="InterPro" id="IPR017452">
    <property type="entry name" value="GPCR_Rhodpsn_7TM"/>
</dbReference>
<evidence type="ECO:0000259" key="6">
    <source>
        <dbReference type="PROSITE" id="PS50262"/>
    </source>
</evidence>
<dbReference type="Pfam" id="PF10324">
    <property type="entry name" value="7TM_GPCR_Srw"/>
    <property type="match status" value="1"/>
</dbReference>
<name>A0A0N5CPL1_THECL</name>
<organism evidence="9">
    <name type="scientific">Thelazia callipaeda</name>
    <name type="common">Oriental eyeworm</name>
    <name type="synonym">Parasitic nematode</name>
    <dbReference type="NCBI Taxonomy" id="103827"/>
    <lineage>
        <taxon>Eukaryota</taxon>
        <taxon>Metazoa</taxon>
        <taxon>Ecdysozoa</taxon>
        <taxon>Nematoda</taxon>
        <taxon>Chromadorea</taxon>
        <taxon>Rhabditida</taxon>
        <taxon>Spirurina</taxon>
        <taxon>Spiruromorpha</taxon>
        <taxon>Thelazioidea</taxon>
        <taxon>Thelaziidae</taxon>
        <taxon>Thelazia</taxon>
    </lineage>
</organism>
<keyword evidence="8" id="KW-1185">Reference proteome</keyword>
<dbReference type="OrthoDB" id="5864054at2759"/>